<dbReference type="InterPro" id="IPR011993">
    <property type="entry name" value="PH-like_dom_sf"/>
</dbReference>
<dbReference type="InterPro" id="IPR035417">
    <property type="entry name" value="SSRP1/POB3_N"/>
</dbReference>
<dbReference type="FunFam" id="2.30.29.30:FF:000298">
    <property type="entry name" value="FACT complex subunit SSRP1"/>
    <property type="match status" value="1"/>
</dbReference>
<feature type="domain" description="FACT complex subunit SSRP1/POB3 N-terminal PH" evidence="2">
    <location>
        <begin position="31"/>
        <end position="113"/>
    </location>
</feature>
<evidence type="ECO:0000259" key="2">
    <source>
        <dbReference type="Pfam" id="PF17292"/>
    </source>
</evidence>
<keyword evidence="4" id="KW-1185">Reference proteome</keyword>
<dbReference type="FunFam" id="2.30.29.220:FF:000002">
    <property type="entry name" value="FACT complex subunit SSRP1"/>
    <property type="match status" value="1"/>
</dbReference>
<dbReference type="InterPro" id="IPR050454">
    <property type="entry name" value="RTT106/SSRP1_HistChap/FACT"/>
</dbReference>
<dbReference type="PANTHER" id="PTHR45849">
    <property type="entry name" value="FACT COMPLEX SUBUNIT SSRP1"/>
    <property type="match status" value="1"/>
</dbReference>
<dbReference type="Pfam" id="PF17292">
    <property type="entry name" value="POB3_N"/>
    <property type="match status" value="1"/>
</dbReference>
<proteinExistence type="predicted"/>
<dbReference type="Proteomes" id="UP001604277">
    <property type="component" value="Unassembled WGS sequence"/>
</dbReference>
<comment type="caution">
    <text evidence="3">The sequence shown here is derived from an EMBL/GenBank/DDBJ whole genome shotgun (WGS) entry which is preliminary data.</text>
</comment>
<dbReference type="Pfam" id="PF03531">
    <property type="entry name" value="SSrecog"/>
    <property type="match status" value="1"/>
</dbReference>
<dbReference type="Gene3D" id="2.30.29.220">
    <property type="entry name" value="Structure-specific recognition protein (SSRP1)"/>
    <property type="match status" value="1"/>
</dbReference>
<evidence type="ECO:0000313" key="4">
    <source>
        <dbReference type="Proteomes" id="UP001604277"/>
    </source>
</evidence>
<dbReference type="PANTHER" id="PTHR45849:SF1">
    <property type="entry name" value="FACT COMPLEX SUBUNIT SSRP1"/>
    <property type="match status" value="1"/>
</dbReference>
<accession>A0ABD1P661</accession>
<dbReference type="InterPro" id="IPR024954">
    <property type="entry name" value="SSRP1_DD"/>
</dbReference>
<gene>
    <name evidence="3" type="ORF">Fot_55167</name>
</gene>
<evidence type="ECO:0000313" key="3">
    <source>
        <dbReference type="EMBL" id="KAL2459149.1"/>
    </source>
</evidence>
<dbReference type="AlphaFoldDB" id="A0ABD1P661"/>
<reference evidence="4" key="1">
    <citation type="submission" date="2024-07" db="EMBL/GenBank/DDBJ databases">
        <title>Two chromosome-level genome assemblies of Korean endemic species Abeliophyllum distichum and Forsythia ovata (Oleaceae).</title>
        <authorList>
            <person name="Jang H."/>
        </authorList>
    </citation>
    <scope>NUCLEOTIDE SEQUENCE [LARGE SCALE GENOMIC DNA]</scope>
</reference>
<evidence type="ECO:0000259" key="1">
    <source>
        <dbReference type="Pfam" id="PF03531"/>
    </source>
</evidence>
<dbReference type="EMBL" id="JBFOLJ010000024">
    <property type="protein sequence ID" value="KAL2459149.1"/>
    <property type="molecule type" value="Genomic_DNA"/>
</dbReference>
<sequence>MADGHLFNSISLGAAAAPRIRAARGTQFFGRNENPGQLRVHSGGIVWKKQGGGKAVEVDKSDLIGLTWMKVPRSNQLGVRTRDGLYYKFTGFRDQDVSSLTTFFQTSCGIAPEEKQLSVSGKNWGEVDLNGNMLTFLVGSKQAFEISLADVAQTQLQGKNDVMLEFHVDDTTGANEKDSLMEISFNIPNSNTQFLGDENRPAAQVTLFYLAWISW</sequence>
<organism evidence="3 4">
    <name type="scientific">Forsythia ovata</name>
    <dbReference type="NCBI Taxonomy" id="205694"/>
    <lineage>
        <taxon>Eukaryota</taxon>
        <taxon>Viridiplantae</taxon>
        <taxon>Streptophyta</taxon>
        <taxon>Embryophyta</taxon>
        <taxon>Tracheophyta</taxon>
        <taxon>Spermatophyta</taxon>
        <taxon>Magnoliopsida</taxon>
        <taxon>eudicotyledons</taxon>
        <taxon>Gunneridae</taxon>
        <taxon>Pentapetalae</taxon>
        <taxon>asterids</taxon>
        <taxon>lamiids</taxon>
        <taxon>Lamiales</taxon>
        <taxon>Oleaceae</taxon>
        <taxon>Forsythieae</taxon>
        <taxon>Forsythia</taxon>
    </lineage>
</organism>
<dbReference type="Gene3D" id="2.30.29.30">
    <property type="entry name" value="Pleckstrin-homology domain (PH domain)/Phosphotyrosine-binding domain (PTB)"/>
    <property type="match status" value="1"/>
</dbReference>
<feature type="domain" description="SSRP1 dimerization" evidence="1">
    <location>
        <begin position="121"/>
        <end position="189"/>
    </location>
</feature>
<protein>
    <submittedName>
        <fullName evidence="3">FACT complex subunit SSRP1</fullName>
    </submittedName>
</protein>
<dbReference type="InterPro" id="IPR038167">
    <property type="entry name" value="SSRP1_sf"/>
</dbReference>
<name>A0ABD1P661_9LAMI</name>